<reference evidence="3 4" key="1">
    <citation type="submission" date="2023-05" db="EMBL/GenBank/DDBJ databases">
        <title>Corynebacterium suedekumii sp. nov. and Corynebacterium breve sp. nov. isolated from raw cow's milk.</title>
        <authorList>
            <person name="Baer M.K."/>
            <person name="Mehl L."/>
            <person name="Hellmuth R."/>
            <person name="Marke G."/>
            <person name="Lipski A."/>
        </authorList>
    </citation>
    <scope>NUCLEOTIDE SEQUENCE [LARGE SCALE GENOMIC DNA]</scope>
    <source>
        <strain evidence="3 4">R4</strain>
    </source>
</reference>
<evidence type="ECO:0000313" key="4">
    <source>
        <dbReference type="Proteomes" id="UP001225598"/>
    </source>
</evidence>
<dbReference type="InterPro" id="IPR025948">
    <property type="entry name" value="HTH-like_dom"/>
</dbReference>
<gene>
    <name evidence="3" type="ORF">QP027_10655</name>
</gene>
<organism evidence="3 4">
    <name type="scientific">Corynebacterium breve</name>
    <dbReference type="NCBI Taxonomy" id="3049799"/>
    <lineage>
        <taxon>Bacteria</taxon>
        <taxon>Bacillati</taxon>
        <taxon>Actinomycetota</taxon>
        <taxon>Actinomycetes</taxon>
        <taxon>Mycobacteriales</taxon>
        <taxon>Corynebacteriaceae</taxon>
        <taxon>Corynebacterium</taxon>
    </lineage>
</organism>
<dbReference type="Proteomes" id="UP001225598">
    <property type="component" value="Chromosome"/>
</dbReference>
<proteinExistence type="predicted"/>
<dbReference type="InterPro" id="IPR050900">
    <property type="entry name" value="Transposase_IS3/IS150/IS904"/>
</dbReference>
<feature type="domain" description="HTH-like" evidence="2">
    <location>
        <begin position="1"/>
        <end position="48"/>
    </location>
</feature>
<protein>
    <submittedName>
        <fullName evidence="3">IS3 family transposase</fullName>
    </submittedName>
</protein>
<dbReference type="RefSeq" id="WP_284824703.1">
    <property type="nucleotide sequence ID" value="NZ_CP126969.1"/>
</dbReference>
<evidence type="ECO:0000259" key="2">
    <source>
        <dbReference type="Pfam" id="PF13276"/>
    </source>
</evidence>
<evidence type="ECO:0000313" key="3">
    <source>
        <dbReference type="EMBL" id="WIM67542.1"/>
    </source>
</evidence>
<sequence>MEHIREVHADNYGVYGVRKMQHALRRKGITVGREQTAKLIRLAGLSSKDKGSAPVTTGKPKGPNLHPDLVNRDFKAPAPNKLWVADITYVHTR</sequence>
<dbReference type="PANTHER" id="PTHR46889">
    <property type="entry name" value="TRANSPOSASE INSF FOR INSERTION SEQUENCE IS3B-RELATED"/>
    <property type="match status" value="1"/>
</dbReference>
<dbReference type="PANTHER" id="PTHR46889:SF4">
    <property type="entry name" value="TRANSPOSASE INSO FOR INSERTION SEQUENCE ELEMENT IS911B-RELATED"/>
    <property type="match status" value="1"/>
</dbReference>
<dbReference type="EMBL" id="CP126969">
    <property type="protein sequence ID" value="WIM67542.1"/>
    <property type="molecule type" value="Genomic_DNA"/>
</dbReference>
<accession>A0ABY8VDY0</accession>
<name>A0ABY8VDY0_9CORY</name>
<keyword evidence="4" id="KW-1185">Reference proteome</keyword>
<dbReference type="Pfam" id="PF13276">
    <property type="entry name" value="HTH_21"/>
    <property type="match status" value="1"/>
</dbReference>
<feature type="region of interest" description="Disordered" evidence="1">
    <location>
        <begin position="48"/>
        <end position="73"/>
    </location>
</feature>
<evidence type="ECO:0000256" key="1">
    <source>
        <dbReference type="SAM" id="MobiDB-lite"/>
    </source>
</evidence>